<dbReference type="Pfam" id="PF01582">
    <property type="entry name" value="TIR"/>
    <property type="match status" value="1"/>
</dbReference>
<keyword evidence="8" id="KW-1185">Reference proteome</keyword>
<evidence type="ECO:0000313" key="7">
    <source>
        <dbReference type="EMBL" id="GIY87977.1"/>
    </source>
</evidence>
<comment type="caution">
    <text evidence="7">The sequence shown here is derived from an EMBL/GenBank/DDBJ whole genome shotgun (WGS) entry which is preliminary data.</text>
</comment>
<dbReference type="InterPro" id="IPR000157">
    <property type="entry name" value="TIR_dom"/>
</dbReference>
<dbReference type="Proteomes" id="UP001054945">
    <property type="component" value="Unassembled WGS sequence"/>
</dbReference>
<dbReference type="PROSITE" id="PS50104">
    <property type="entry name" value="TIR"/>
    <property type="match status" value="1"/>
</dbReference>
<feature type="domain" description="TIR" evidence="6">
    <location>
        <begin position="92"/>
        <end position="161"/>
    </location>
</feature>
<gene>
    <name evidence="7" type="primary">X975_13682</name>
    <name evidence="7" type="ORF">CEXT_660431</name>
</gene>
<dbReference type="SUPFAM" id="SSF52200">
    <property type="entry name" value="Toll/Interleukin receptor TIR domain"/>
    <property type="match status" value="1"/>
</dbReference>
<dbReference type="Gene3D" id="3.40.50.10140">
    <property type="entry name" value="Toll/interleukin-1 receptor homology (TIR) domain"/>
    <property type="match status" value="1"/>
</dbReference>
<dbReference type="EMBL" id="BPLR01017001">
    <property type="protein sequence ID" value="GIY87977.1"/>
    <property type="molecule type" value="Genomic_DNA"/>
</dbReference>
<evidence type="ECO:0000256" key="4">
    <source>
        <dbReference type="ARBA" id="ARBA00022989"/>
    </source>
</evidence>
<evidence type="ECO:0000256" key="3">
    <source>
        <dbReference type="ARBA" id="ARBA00022729"/>
    </source>
</evidence>
<evidence type="ECO:0000256" key="2">
    <source>
        <dbReference type="ARBA" id="ARBA00022692"/>
    </source>
</evidence>
<evidence type="ECO:0000259" key="6">
    <source>
        <dbReference type="PROSITE" id="PS50104"/>
    </source>
</evidence>
<dbReference type="PANTHER" id="PTHR24365">
    <property type="entry name" value="TOLL-LIKE RECEPTOR"/>
    <property type="match status" value="1"/>
</dbReference>
<name>A0AAV4WZW1_CAEEX</name>
<keyword evidence="2" id="KW-0812">Transmembrane</keyword>
<comment type="subcellular location">
    <subcellularLocation>
        <location evidence="1">Membrane</location>
    </subcellularLocation>
</comment>
<evidence type="ECO:0000313" key="8">
    <source>
        <dbReference type="Proteomes" id="UP001054945"/>
    </source>
</evidence>
<sequence length="161" mass="18515">MNLSMKPRKATCLLRGCKIASSLRIKCFFFCRSKVLNMNEARCGPDMPNNPGLAERAILLLPDRELGPDNTGLYIFMGFGVVSFLLTEKDIDRDKEFDAFSYKDQDFAIQELIEVIEDKDPDIRLCLHYKHFLPGEFIQKNIMRAVKCSKRTALVLSRNFL</sequence>
<keyword evidence="3" id="KW-0732">Signal</keyword>
<keyword evidence="5" id="KW-0472">Membrane</keyword>
<dbReference type="InterPro" id="IPR035897">
    <property type="entry name" value="Toll_tir_struct_dom_sf"/>
</dbReference>
<protein>
    <submittedName>
        <fullName evidence="7">Protein toll</fullName>
    </submittedName>
</protein>
<dbReference type="PANTHER" id="PTHR24365:SF541">
    <property type="entry name" value="PROTEIN TOLL-RELATED"/>
    <property type="match status" value="1"/>
</dbReference>
<accession>A0AAV4WZW1</accession>
<dbReference type="GO" id="GO:0005886">
    <property type="term" value="C:plasma membrane"/>
    <property type="evidence" value="ECO:0007669"/>
    <property type="project" value="TreeGrafter"/>
</dbReference>
<reference evidence="7 8" key="1">
    <citation type="submission" date="2021-06" db="EMBL/GenBank/DDBJ databases">
        <title>Caerostris extrusa draft genome.</title>
        <authorList>
            <person name="Kono N."/>
            <person name="Arakawa K."/>
        </authorList>
    </citation>
    <scope>NUCLEOTIDE SEQUENCE [LARGE SCALE GENOMIC DNA]</scope>
</reference>
<evidence type="ECO:0000256" key="5">
    <source>
        <dbReference type="ARBA" id="ARBA00023136"/>
    </source>
</evidence>
<dbReference type="GO" id="GO:0038023">
    <property type="term" value="F:signaling receptor activity"/>
    <property type="evidence" value="ECO:0007669"/>
    <property type="project" value="TreeGrafter"/>
</dbReference>
<evidence type="ECO:0000256" key="1">
    <source>
        <dbReference type="ARBA" id="ARBA00004370"/>
    </source>
</evidence>
<organism evidence="7 8">
    <name type="scientific">Caerostris extrusa</name>
    <name type="common">Bark spider</name>
    <name type="synonym">Caerostris bankana</name>
    <dbReference type="NCBI Taxonomy" id="172846"/>
    <lineage>
        <taxon>Eukaryota</taxon>
        <taxon>Metazoa</taxon>
        <taxon>Ecdysozoa</taxon>
        <taxon>Arthropoda</taxon>
        <taxon>Chelicerata</taxon>
        <taxon>Arachnida</taxon>
        <taxon>Araneae</taxon>
        <taxon>Araneomorphae</taxon>
        <taxon>Entelegynae</taxon>
        <taxon>Araneoidea</taxon>
        <taxon>Araneidae</taxon>
        <taxon>Caerostris</taxon>
    </lineage>
</organism>
<dbReference type="GO" id="GO:0007165">
    <property type="term" value="P:signal transduction"/>
    <property type="evidence" value="ECO:0007669"/>
    <property type="project" value="InterPro"/>
</dbReference>
<dbReference type="AlphaFoldDB" id="A0AAV4WZW1"/>
<proteinExistence type="predicted"/>
<keyword evidence="4" id="KW-1133">Transmembrane helix</keyword>